<accession>A0ABW5Y9D1</accession>
<sequence length="78" mass="9032">MKKLPLVFCSVLFACTSKKEIVNNQVIFDKHPQPYRVASIGEWNHDYAVYTLVDMKNIYFTVKAHKVKALKKGDVYIP</sequence>
<evidence type="ECO:0000313" key="1">
    <source>
        <dbReference type="EMBL" id="MFD2871472.1"/>
    </source>
</evidence>
<comment type="caution">
    <text evidence="1">The sequence shown here is derived from an EMBL/GenBank/DDBJ whole genome shotgun (WGS) entry which is preliminary data.</text>
</comment>
<dbReference type="EMBL" id="JBHUPD010000001">
    <property type="protein sequence ID" value="MFD2871472.1"/>
    <property type="molecule type" value="Genomic_DNA"/>
</dbReference>
<evidence type="ECO:0000313" key="2">
    <source>
        <dbReference type="Proteomes" id="UP001597557"/>
    </source>
</evidence>
<organism evidence="1 2">
    <name type="scientific">Mucilaginibacter ximonensis</name>
    <dbReference type="NCBI Taxonomy" id="538021"/>
    <lineage>
        <taxon>Bacteria</taxon>
        <taxon>Pseudomonadati</taxon>
        <taxon>Bacteroidota</taxon>
        <taxon>Sphingobacteriia</taxon>
        <taxon>Sphingobacteriales</taxon>
        <taxon>Sphingobacteriaceae</taxon>
        <taxon>Mucilaginibacter</taxon>
    </lineage>
</organism>
<reference evidence="2" key="1">
    <citation type="journal article" date="2019" name="Int. J. Syst. Evol. Microbiol.">
        <title>The Global Catalogue of Microorganisms (GCM) 10K type strain sequencing project: providing services to taxonomists for standard genome sequencing and annotation.</title>
        <authorList>
            <consortium name="The Broad Institute Genomics Platform"/>
            <consortium name="The Broad Institute Genome Sequencing Center for Infectious Disease"/>
            <person name="Wu L."/>
            <person name="Ma J."/>
        </authorList>
    </citation>
    <scope>NUCLEOTIDE SEQUENCE [LARGE SCALE GENOMIC DNA]</scope>
    <source>
        <strain evidence="2">KCTC 22437</strain>
    </source>
</reference>
<protein>
    <submittedName>
        <fullName evidence="1">Uncharacterized protein</fullName>
    </submittedName>
</protein>
<dbReference type="RefSeq" id="WP_377182187.1">
    <property type="nucleotide sequence ID" value="NZ_JBHUPD010000001.1"/>
</dbReference>
<proteinExistence type="predicted"/>
<gene>
    <name evidence="1" type="ORF">ACFS5N_03260</name>
</gene>
<name>A0ABW5Y9D1_9SPHI</name>
<dbReference type="PROSITE" id="PS51257">
    <property type="entry name" value="PROKAR_LIPOPROTEIN"/>
    <property type="match status" value="1"/>
</dbReference>
<keyword evidence="2" id="KW-1185">Reference proteome</keyword>
<dbReference type="Proteomes" id="UP001597557">
    <property type="component" value="Unassembled WGS sequence"/>
</dbReference>